<dbReference type="InterPro" id="IPR043724">
    <property type="entry name" value="DUF5666"/>
</dbReference>
<dbReference type="OrthoDB" id="5622949at2"/>
<keyword evidence="5" id="KW-1185">Reference proteome</keyword>
<feature type="domain" description="DUF5666" evidence="3">
    <location>
        <begin position="269"/>
        <end position="327"/>
    </location>
</feature>
<feature type="compositionally biased region" description="Basic and acidic residues" evidence="1">
    <location>
        <begin position="482"/>
        <end position="491"/>
    </location>
</feature>
<feature type="chain" id="PRO_5022728084" description="DUF5666 domain-containing protein" evidence="2">
    <location>
        <begin position="21"/>
        <end position="591"/>
    </location>
</feature>
<feature type="compositionally biased region" description="Acidic residues" evidence="1">
    <location>
        <begin position="499"/>
        <end position="512"/>
    </location>
</feature>
<dbReference type="AlphaFoldDB" id="A0A5B7YAX8"/>
<dbReference type="Proteomes" id="UP000304912">
    <property type="component" value="Chromosome"/>
</dbReference>
<dbReference type="RefSeq" id="WP_139755611.1">
    <property type="nucleotide sequence ID" value="NZ_CP039852.1"/>
</dbReference>
<feature type="domain" description="DUF5666" evidence="3">
    <location>
        <begin position="118"/>
        <end position="176"/>
    </location>
</feature>
<organism evidence="4 5">
    <name type="scientific">Salinimonas iocasae</name>
    <dbReference type="NCBI Taxonomy" id="2572577"/>
    <lineage>
        <taxon>Bacteria</taxon>
        <taxon>Pseudomonadati</taxon>
        <taxon>Pseudomonadota</taxon>
        <taxon>Gammaproteobacteria</taxon>
        <taxon>Alteromonadales</taxon>
        <taxon>Alteromonadaceae</taxon>
        <taxon>Alteromonas/Salinimonas group</taxon>
        <taxon>Salinimonas</taxon>
    </lineage>
</organism>
<keyword evidence="2" id="KW-0732">Signal</keyword>
<feature type="domain" description="DUF5666" evidence="3">
    <location>
        <begin position="189"/>
        <end position="249"/>
    </location>
</feature>
<evidence type="ECO:0000259" key="3">
    <source>
        <dbReference type="Pfam" id="PF18914"/>
    </source>
</evidence>
<evidence type="ECO:0000256" key="1">
    <source>
        <dbReference type="SAM" id="MobiDB-lite"/>
    </source>
</evidence>
<evidence type="ECO:0000313" key="4">
    <source>
        <dbReference type="EMBL" id="QCZ92862.1"/>
    </source>
</evidence>
<reference evidence="4 5" key="1">
    <citation type="submission" date="2019-04" db="EMBL/GenBank/DDBJ databases">
        <title>Salinimonas iocasae sp. nov., a halophilic bacterium isolated from the outer tube casing of tubeworms in Okinawa Trough.</title>
        <authorList>
            <person name="Zhang H."/>
            <person name="Wang H."/>
            <person name="Li C."/>
        </authorList>
    </citation>
    <scope>NUCLEOTIDE SEQUENCE [LARGE SCALE GENOMIC DNA]</scope>
    <source>
        <strain evidence="4 5">KX18D6</strain>
    </source>
</reference>
<feature type="region of interest" description="Disordered" evidence="1">
    <location>
        <begin position="21"/>
        <end position="47"/>
    </location>
</feature>
<dbReference type="KEGG" id="salk:FBQ74_04905"/>
<sequence length="591" mass="63795">MTFGKSLIALAIATTLSACGGGDSQTEVANNDTPDTAPPTEQSPSGSTVIEGVVTGFGSVYVNGKRYVSDSAAFTISGESGAQESGLKMGMVVRVMANQTDDGSDPQATEIVYEETLQGSVSAIDNANSQFTVLGQNVYFDDLTEFDETDAELLTVGDMVEVSGYATEDGFYATFVKLETEDTDVKLAGEISSLNTDEKTFLIGQQLIDYSQATFEEMVIEDLTDGLVVKVEGTLTSETSAALTATEIEGESDDQPRDMSDIEDVDIAGVVTSYDEAAGTFKVNRYDFALDEETDFEDGTREDFTQNIWVNIEGSLVEDKWVAEKVEFKKRDSNTKTEGTVTSVDADAQTFVVNGITFVADDDTQYEDESELEERRFTFDDILVNDLLKIASVETDDGTVMALKVKRIDEDDRDGEIKGKVSQATAEGMTVAGVAVTFTQDTEFEGRGDMSLETFLTYIDENEAVSVKVEGDYSDTSLVADEVKVMPDKGKPGKGNEGNGEDEDDDAEDTEVSVEGQVEAISETSVTVSGYQLLFDENSELEVDGEDVSVETFLAALETGAVVEFEGTLTEEGAVLVEEAETETDEDTEEE</sequence>
<feature type="region of interest" description="Disordered" evidence="1">
    <location>
        <begin position="482"/>
        <end position="512"/>
    </location>
</feature>
<feature type="domain" description="DUF5666" evidence="3">
    <location>
        <begin position="418"/>
        <end position="484"/>
    </location>
</feature>
<gene>
    <name evidence="4" type="ORF">FBQ74_04905</name>
</gene>
<dbReference type="Pfam" id="PF18914">
    <property type="entry name" value="DUF5666"/>
    <property type="match status" value="6"/>
</dbReference>
<accession>A0A5B7YAX8</accession>
<evidence type="ECO:0000256" key="2">
    <source>
        <dbReference type="SAM" id="SignalP"/>
    </source>
</evidence>
<dbReference type="PROSITE" id="PS51257">
    <property type="entry name" value="PROKAR_LIPOPROTEIN"/>
    <property type="match status" value="1"/>
</dbReference>
<evidence type="ECO:0000313" key="5">
    <source>
        <dbReference type="Proteomes" id="UP000304912"/>
    </source>
</evidence>
<proteinExistence type="predicted"/>
<feature type="compositionally biased region" description="Polar residues" evidence="1">
    <location>
        <begin position="24"/>
        <end position="47"/>
    </location>
</feature>
<dbReference type="EMBL" id="CP039852">
    <property type="protein sequence ID" value="QCZ92862.1"/>
    <property type="molecule type" value="Genomic_DNA"/>
</dbReference>
<feature type="domain" description="DUF5666" evidence="3">
    <location>
        <begin position="338"/>
        <end position="406"/>
    </location>
</feature>
<name>A0A5B7YAX8_9ALTE</name>
<feature type="signal peptide" evidence="2">
    <location>
        <begin position="1"/>
        <end position="20"/>
    </location>
</feature>
<feature type="domain" description="DUF5666" evidence="3">
    <location>
        <begin position="515"/>
        <end position="575"/>
    </location>
</feature>
<protein>
    <recommendedName>
        <fullName evidence="3">DUF5666 domain-containing protein</fullName>
    </recommendedName>
</protein>